<accession>A0AAD6UID1</accession>
<protein>
    <submittedName>
        <fullName evidence="3">Uncharacterized protein</fullName>
    </submittedName>
</protein>
<dbReference type="EMBL" id="JARJCN010000006">
    <property type="protein sequence ID" value="KAJ7099991.1"/>
    <property type="molecule type" value="Genomic_DNA"/>
</dbReference>
<keyword evidence="4" id="KW-1185">Reference proteome</keyword>
<proteinExistence type="predicted"/>
<dbReference type="Proteomes" id="UP001222325">
    <property type="component" value="Unassembled WGS sequence"/>
</dbReference>
<dbReference type="EMBL" id="JARJCN010000006">
    <property type="protein sequence ID" value="KAJ7099987.1"/>
    <property type="molecule type" value="Genomic_DNA"/>
</dbReference>
<evidence type="ECO:0000313" key="4">
    <source>
        <dbReference type="Proteomes" id="UP001222325"/>
    </source>
</evidence>
<feature type="region of interest" description="Disordered" evidence="1">
    <location>
        <begin position="606"/>
        <end position="629"/>
    </location>
</feature>
<evidence type="ECO:0000256" key="1">
    <source>
        <dbReference type="SAM" id="MobiDB-lite"/>
    </source>
</evidence>
<organism evidence="3 4">
    <name type="scientific">Mycena belliarum</name>
    <dbReference type="NCBI Taxonomy" id="1033014"/>
    <lineage>
        <taxon>Eukaryota</taxon>
        <taxon>Fungi</taxon>
        <taxon>Dikarya</taxon>
        <taxon>Basidiomycota</taxon>
        <taxon>Agaricomycotina</taxon>
        <taxon>Agaricomycetes</taxon>
        <taxon>Agaricomycetidae</taxon>
        <taxon>Agaricales</taxon>
        <taxon>Marasmiineae</taxon>
        <taxon>Mycenaceae</taxon>
        <taxon>Mycena</taxon>
    </lineage>
</organism>
<feature type="region of interest" description="Disordered" evidence="1">
    <location>
        <begin position="473"/>
        <end position="497"/>
    </location>
</feature>
<comment type="caution">
    <text evidence="3">The sequence shown here is derived from an EMBL/GenBank/DDBJ whole genome shotgun (WGS) entry which is preliminary data.</text>
</comment>
<evidence type="ECO:0000313" key="2">
    <source>
        <dbReference type="EMBL" id="KAJ7099987.1"/>
    </source>
</evidence>
<dbReference type="AlphaFoldDB" id="A0AAD6UID1"/>
<feature type="compositionally biased region" description="Low complexity" evidence="1">
    <location>
        <begin position="479"/>
        <end position="497"/>
    </location>
</feature>
<gene>
    <name evidence="2" type="ORF">B0H15DRAFT_899996</name>
    <name evidence="3" type="ORF">B0H15DRAFT_899998</name>
</gene>
<sequence>MPELPEATTSGKLPRLFVATQPDSCRIVKTIQADATQAEMPAHPAGSRASNGHVYVLESSSKALRGCTNAQTPLYPPLYSTTQKEPPVPISTHGLVLVDAETHPRNVLLKFLDNKGRVYWCQIQLLKHTVSQIFNKCDWEEAICVVDSASRGFKVAIAFEFKDHVLAFLTLDLLVQFYWSEDRTQMPAQQPDVYLEFPRFLDDLVAWITQRRTIQSNRAGNAMTLVRGTTEIFAGAGVYTISELWHMAGLSPNLTEAEVFDSPSRTARLCAAFYHFGKEAHTTLWPLVQRFLQDYVICVRPEHRLLYSERLHVWGKDRSYVTERFHDLMTRFEAACAERSTDDVWIREFTPSDGPFDVFEPDLVRHALEHEQLNLGSLIFGSELWTTLHASAHLPVACLADENALSRFFRTTPSEFTIAVLGDDWLDPSAYSYLFHLDSKASRARHPRTHLYRASNADIWSVIPAYPNNSAPIFRPRPSRSSTSTKSKSKLSLASAPEVTPMLEGDAETREKALLTYKIRYTQEFTVGPLDYCGIARRIKGRGQDIIFYCKGDPRALKFYHRRLALAEVTAKLKVRGEEKQGLSPKVLAGVEKKVARIPAAALTATSNKENVEGDKPNPKKRRSADRGLALSGLVLSPRKRRRLSS</sequence>
<evidence type="ECO:0000313" key="3">
    <source>
        <dbReference type="EMBL" id="KAJ7099991.1"/>
    </source>
</evidence>
<reference evidence="3" key="1">
    <citation type="submission" date="2023-03" db="EMBL/GenBank/DDBJ databases">
        <title>Massive genome expansion in bonnet fungi (Mycena s.s.) driven by repeated elements and novel gene families across ecological guilds.</title>
        <authorList>
            <consortium name="Lawrence Berkeley National Laboratory"/>
            <person name="Harder C.B."/>
            <person name="Miyauchi S."/>
            <person name="Viragh M."/>
            <person name="Kuo A."/>
            <person name="Thoen E."/>
            <person name="Andreopoulos B."/>
            <person name="Lu D."/>
            <person name="Skrede I."/>
            <person name="Drula E."/>
            <person name="Henrissat B."/>
            <person name="Morin E."/>
            <person name="Kohler A."/>
            <person name="Barry K."/>
            <person name="LaButti K."/>
            <person name="Morin E."/>
            <person name="Salamov A."/>
            <person name="Lipzen A."/>
            <person name="Mereny Z."/>
            <person name="Hegedus B."/>
            <person name="Baldrian P."/>
            <person name="Stursova M."/>
            <person name="Weitz H."/>
            <person name="Taylor A."/>
            <person name="Grigoriev I.V."/>
            <person name="Nagy L.G."/>
            <person name="Martin F."/>
            <person name="Kauserud H."/>
        </authorList>
    </citation>
    <scope>NUCLEOTIDE SEQUENCE</scope>
    <source>
        <strain evidence="3">CBHHK173m</strain>
    </source>
</reference>
<name>A0AAD6UID1_9AGAR</name>